<dbReference type="OrthoDB" id="1708280at2"/>
<reference evidence="4" key="1">
    <citation type="submission" date="2015-07" db="EMBL/GenBank/DDBJ databases">
        <title>Genome sequencing project for genomic taxonomy and phylogenomics of Bacillus-like bacteria.</title>
        <authorList>
            <person name="Liu B."/>
            <person name="Wang J."/>
            <person name="Zhu Y."/>
            <person name="Liu G."/>
            <person name="Chen Q."/>
            <person name="Chen Z."/>
            <person name="Lan J."/>
            <person name="Che J."/>
            <person name="Ge C."/>
            <person name="Shi H."/>
            <person name="Pan Z."/>
            <person name="Liu X."/>
        </authorList>
    </citation>
    <scope>NUCLEOTIDE SEQUENCE [LARGE SCALE GENOMIC DNA]</scope>
    <source>
        <strain evidence="4">DSM 9887</strain>
    </source>
</reference>
<evidence type="ECO:0000259" key="1">
    <source>
        <dbReference type="Pfam" id="PF20612"/>
    </source>
</evidence>
<dbReference type="EMBL" id="LGIQ01000002">
    <property type="protein sequence ID" value="KNB74376.1"/>
    <property type="molecule type" value="Genomic_DNA"/>
</dbReference>
<sequence length="73" mass="8473">MKETTIEHKLVIAVKKMGGIEQLQREYDYLLAQQIVKSMLSNGLITEDEWNKITALNRKKFSPALAQIMPRNR</sequence>
<dbReference type="InterPro" id="IPR046749">
    <property type="entry name" value="SHOCT_2"/>
</dbReference>
<gene>
    <name evidence="3" type="ORF">ADS79_01350</name>
    <name evidence="2" type="ORF">BRE01_17300</name>
</gene>
<organism evidence="3 4">
    <name type="scientific">Brevibacillus reuszeri</name>
    <dbReference type="NCBI Taxonomy" id="54915"/>
    <lineage>
        <taxon>Bacteria</taxon>
        <taxon>Bacillati</taxon>
        <taxon>Bacillota</taxon>
        <taxon>Bacilli</taxon>
        <taxon>Bacillales</taxon>
        <taxon>Paenibacillaceae</taxon>
        <taxon>Brevibacillus</taxon>
    </lineage>
</organism>
<dbReference type="RefSeq" id="WP_049736616.1">
    <property type="nucleotide sequence ID" value="NZ_BJON01000006.1"/>
</dbReference>
<evidence type="ECO:0000313" key="4">
    <source>
        <dbReference type="Proteomes" id="UP000036834"/>
    </source>
</evidence>
<dbReference type="Pfam" id="PF20612">
    <property type="entry name" value="SHOCT_2"/>
    <property type="match status" value="1"/>
</dbReference>
<evidence type="ECO:0000313" key="5">
    <source>
        <dbReference type="Proteomes" id="UP000319578"/>
    </source>
</evidence>
<dbReference type="STRING" id="54915.ADS79_01350"/>
<dbReference type="EMBL" id="BJON01000006">
    <property type="protein sequence ID" value="GED68028.1"/>
    <property type="molecule type" value="Genomic_DNA"/>
</dbReference>
<protein>
    <recommendedName>
        <fullName evidence="1">SHOCT-like domain-containing protein</fullName>
    </recommendedName>
</protein>
<reference evidence="3" key="2">
    <citation type="submission" date="2015-07" db="EMBL/GenBank/DDBJ databases">
        <title>MeaNS - Measles Nucleotide Surveillance Program.</title>
        <authorList>
            <person name="Tran T."/>
            <person name="Druce J."/>
        </authorList>
    </citation>
    <scope>NUCLEOTIDE SEQUENCE</scope>
    <source>
        <strain evidence="3">DSM 9887</strain>
    </source>
</reference>
<evidence type="ECO:0000313" key="2">
    <source>
        <dbReference type="EMBL" id="GED68028.1"/>
    </source>
</evidence>
<keyword evidence="5" id="KW-1185">Reference proteome</keyword>
<dbReference type="Proteomes" id="UP000036834">
    <property type="component" value="Unassembled WGS sequence"/>
</dbReference>
<name>A0A0K9Z0D9_9BACL</name>
<comment type="caution">
    <text evidence="3">The sequence shown here is derived from an EMBL/GenBank/DDBJ whole genome shotgun (WGS) entry which is preliminary data.</text>
</comment>
<dbReference type="PATRIC" id="fig|54915.3.peg.5416"/>
<dbReference type="AlphaFoldDB" id="A0A0K9Z0D9"/>
<dbReference type="Proteomes" id="UP000319578">
    <property type="component" value="Unassembled WGS sequence"/>
</dbReference>
<proteinExistence type="predicted"/>
<reference evidence="2 5" key="3">
    <citation type="submission" date="2019-06" db="EMBL/GenBank/DDBJ databases">
        <title>Whole genome shotgun sequence of Brevibacillus reuszeri NBRC 15719.</title>
        <authorList>
            <person name="Hosoyama A."/>
            <person name="Uohara A."/>
            <person name="Ohji S."/>
            <person name="Ichikawa N."/>
        </authorList>
    </citation>
    <scope>NUCLEOTIDE SEQUENCE [LARGE SCALE GENOMIC DNA]</scope>
    <source>
        <strain evidence="2 5">NBRC 15719</strain>
    </source>
</reference>
<evidence type="ECO:0000313" key="3">
    <source>
        <dbReference type="EMBL" id="KNB74376.1"/>
    </source>
</evidence>
<feature type="domain" description="SHOCT-like" evidence="1">
    <location>
        <begin position="21"/>
        <end position="69"/>
    </location>
</feature>
<accession>A0A0K9Z0D9</accession>